<proteinExistence type="inferred from homology"/>
<comment type="caution">
    <text evidence="6">The sequence shown here is derived from an EMBL/GenBank/DDBJ whole genome shotgun (WGS) entry which is preliminary data.</text>
</comment>
<evidence type="ECO:0000256" key="2">
    <source>
        <dbReference type="ARBA" id="ARBA00022670"/>
    </source>
</evidence>
<keyword evidence="3" id="KW-0378">Hydrolase</keyword>
<feature type="compositionally biased region" description="Basic and acidic residues" evidence="4">
    <location>
        <begin position="815"/>
        <end position="826"/>
    </location>
</feature>
<dbReference type="SUPFAM" id="SSF54001">
    <property type="entry name" value="Cysteine proteinases"/>
    <property type="match status" value="1"/>
</dbReference>
<feature type="domain" description="Ubiquitin-like protease family profile" evidence="5">
    <location>
        <begin position="574"/>
        <end position="760"/>
    </location>
</feature>
<feature type="region of interest" description="Disordered" evidence="4">
    <location>
        <begin position="794"/>
        <end position="826"/>
    </location>
</feature>
<accession>A0A5J9U609</accession>
<gene>
    <name evidence="6" type="ORF">EJB05_34830</name>
</gene>
<dbReference type="AlphaFoldDB" id="A0A5J9U609"/>
<feature type="region of interest" description="Disordered" evidence="4">
    <location>
        <begin position="296"/>
        <end position="337"/>
    </location>
</feature>
<dbReference type="InterPro" id="IPR038765">
    <property type="entry name" value="Papain-like_cys_pep_sf"/>
</dbReference>
<protein>
    <recommendedName>
        <fullName evidence="5">Ubiquitin-like protease family profile domain-containing protein</fullName>
    </recommendedName>
</protein>
<keyword evidence="7" id="KW-1185">Reference proteome</keyword>
<feature type="compositionally biased region" description="Basic residues" evidence="4">
    <location>
        <begin position="316"/>
        <end position="332"/>
    </location>
</feature>
<feature type="compositionally biased region" description="Basic residues" evidence="4">
    <location>
        <begin position="506"/>
        <end position="528"/>
    </location>
</feature>
<dbReference type="Pfam" id="PF02902">
    <property type="entry name" value="Peptidase_C48"/>
    <property type="match status" value="1"/>
</dbReference>
<dbReference type="InterPro" id="IPR003653">
    <property type="entry name" value="Peptidase_C48_C"/>
</dbReference>
<keyword evidence="2" id="KW-0645">Protease</keyword>
<dbReference type="Proteomes" id="UP000324897">
    <property type="component" value="Chromosome 7"/>
</dbReference>
<sequence length="826" mass="93236">MDELQIACSVERVTKVIKVLTNDQKEAVSALGLGSLLTMKSVKMRAALLKFLIDRYSPQDLCFHIGLNESFSLTHEDVQAITGLKNSGQKIKAPNENISSDSPAIQHISKGVNHEGFEISRLEEAIIFQNNVDDDFIRRFVLYVLGTLLIPVSTTHVPLAYYSLVRNVPLISVINWNELTLGFLRANLELFKDGTHGPQWPYGNLALIQYCYWEKVRPKSSDLFFCMRKVPLMVNWDEDTAFKRDVYDIAHGRGNGKDNEKCFSTPESKMGNTCGNCKENSKTLSALKKAMSSVIRNTKHIPKVKKDLKPPASKSQIRRRPRPPKTQSHRRLNQNPPTPLACYFGYSFRNKIRRLKPCSSKLPRVAHPAPANGAGSRARSRFSGRPAASSSSAPLASGSSPATRANSAANLATAWLASISLSRSGNIFKESSELSLSSTDDDKTPVSSPEPEHADEDSDFPVEEDADLPSKGSQKSDDSSVAGRVKAHVRKRNTPAKFRSPMAILKKGRKSRNAPKSHERKPKQSRKSGMREEYCEDDFWQGLTLQEKAAIHYVITKLTFRETRVEPIFRSQEAVVPAEDMRCLTLHDTWDGPMKYICNGIIDGYIEHMTRNIKQNSRERFFCPVRHGYMMSDDKRVDKCLEPSMRPTYEAIVADFFAHELVFFPMQVKHGLLEHWIVVVMNTEKQLFQVLDSIWDLDMYKEKIYNLRYGIARIASSAREMSPNLPENVHSWDIQMGSGVPKQQDGSSCALAIMQLMQHWNGNNMPIQYTKKSLHLFRKKLVAELIFSDANDNAKAKEERQNGEALVGDASATDHQCKLKREDDKL</sequence>
<dbReference type="Gene3D" id="3.40.395.10">
    <property type="entry name" value="Adenoviral Proteinase, Chain A"/>
    <property type="match status" value="1"/>
</dbReference>
<evidence type="ECO:0000313" key="7">
    <source>
        <dbReference type="Proteomes" id="UP000324897"/>
    </source>
</evidence>
<reference evidence="6 7" key="1">
    <citation type="journal article" date="2019" name="Sci. Rep.">
        <title>A high-quality genome of Eragrostis curvula grass provides insights into Poaceae evolution and supports new strategies to enhance forage quality.</title>
        <authorList>
            <person name="Carballo J."/>
            <person name="Santos B.A.C.M."/>
            <person name="Zappacosta D."/>
            <person name="Garbus I."/>
            <person name="Selva J.P."/>
            <person name="Gallo C.A."/>
            <person name="Diaz A."/>
            <person name="Albertini E."/>
            <person name="Caccamo M."/>
            <person name="Echenique V."/>
        </authorList>
    </citation>
    <scope>NUCLEOTIDE SEQUENCE [LARGE SCALE GENOMIC DNA]</scope>
    <source>
        <strain evidence="7">cv. Victoria</strain>
        <tissue evidence="6">Leaf</tissue>
    </source>
</reference>
<evidence type="ECO:0000313" key="6">
    <source>
        <dbReference type="EMBL" id="TVU18718.1"/>
    </source>
</evidence>
<evidence type="ECO:0000256" key="1">
    <source>
        <dbReference type="ARBA" id="ARBA00005234"/>
    </source>
</evidence>
<dbReference type="PANTHER" id="PTHR34835">
    <property type="entry name" value="OS07G0283600 PROTEIN-RELATED"/>
    <property type="match status" value="1"/>
</dbReference>
<dbReference type="Gramene" id="TVU18718">
    <property type="protein sequence ID" value="TVU18718"/>
    <property type="gene ID" value="EJB05_34830"/>
</dbReference>
<feature type="compositionally biased region" description="Low complexity" evidence="4">
    <location>
        <begin position="369"/>
        <end position="402"/>
    </location>
</feature>
<dbReference type="GO" id="GO:0008234">
    <property type="term" value="F:cysteine-type peptidase activity"/>
    <property type="evidence" value="ECO:0007669"/>
    <property type="project" value="InterPro"/>
</dbReference>
<comment type="similarity">
    <text evidence="1">Belongs to the peptidase C48 family.</text>
</comment>
<feature type="compositionally biased region" description="Acidic residues" evidence="4">
    <location>
        <begin position="453"/>
        <end position="467"/>
    </location>
</feature>
<feature type="region of interest" description="Disordered" evidence="4">
    <location>
        <begin position="362"/>
        <end position="403"/>
    </location>
</feature>
<dbReference type="EMBL" id="RWGY01000029">
    <property type="protein sequence ID" value="TVU18718.1"/>
    <property type="molecule type" value="Genomic_DNA"/>
</dbReference>
<feature type="non-terminal residue" evidence="6">
    <location>
        <position position="1"/>
    </location>
</feature>
<dbReference type="GO" id="GO:0006508">
    <property type="term" value="P:proteolysis"/>
    <property type="evidence" value="ECO:0007669"/>
    <property type="project" value="UniProtKB-KW"/>
</dbReference>
<dbReference type="PROSITE" id="PS50600">
    <property type="entry name" value="ULP_PROTEASE"/>
    <property type="match status" value="1"/>
</dbReference>
<name>A0A5J9U609_9POAL</name>
<evidence type="ECO:0000256" key="4">
    <source>
        <dbReference type="SAM" id="MobiDB-lite"/>
    </source>
</evidence>
<dbReference type="PANTHER" id="PTHR34835:SF50">
    <property type="entry name" value="AMINOTRANSFERASE-LIKE PLANT MOBILE DOMAIN-CONTAINING PROTEIN"/>
    <property type="match status" value="1"/>
</dbReference>
<organism evidence="6 7">
    <name type="scientific">Eragrostis curvula</name>
    <name type="common">weeping love grass</name>
    <dbReference type="NCBI Taxonomy" id="38414"/>
    <lineage>
        <taxon>Eukaryota</taxon>
        <taxon>Viridiplantae</taxon>
        <taxon>Streptophyta</taxon>
        <taxon>Embryophyta</taxon>
        <taxon>Tracheophyta</taxon>
        <taxon>Spermatophyta</taxon>
        <taxon>Magnoliopsida</taxon>
        <taxon>Liliopsida</taxon>
        <taxon>Poales</taxon>
        <taxon>Poaceae</taxon>
        <taxon>PACMAD clade</taxon>
        <taxon>Chloridoideae</taxon>
        <taxon>Eragrostideae</taxon>
        <taxon>Eragrostidinae</taxon>
        <taxon>Eragrostis</taxon>
    </lineage>
</organism>
<evidence type="ECO:0000259" key="5">
    <source>
        <dbReference type="PROSITE" id="PS50600"/>
    </source>
</evidence>
<feature type="compositionally biased region" description="Basic residues" evidence="4">
    <location>
        <begin position="485"/>
        <end position="494"/>
    </location>
</feature>
<evidence type="ECO:0000256" key="3">
    <source>
        <dbReference type="ARBA" id="ARBA00022801"/>
    </source>
</evidence>
<feature type="region of interest" description="Disordered" evidence="4">
    <location>
        <begin position="431"/>
        <end position="531"/>
    </location>
</feature>
<dbReference type="OrthoDB" id="687420at2759"/>